<evidence type="ECO:0008006" key="5">
    <source>
        <dbReference type="Google" id="ProtNLM"/>
    </source>
</evidence>
<comment type="subcellular location">
    <subcellularLocation>
        <location evidence="1">Cell membrane</location>
        <topology evidence="1">Multi-pass membrane protein</topology>
    </subcellularLocation>
</comment>
<protein>
    <recommendedName>
        <fullName evidence="5">QacE family quaternary ammonium compound efflux SMR transporter</fullName>
    </recommendedName>
</protein>
<comment type="caution">
    <text evidence="3">The sequence shown here is derived from an EMBL/GenBank/DDBJ whole genome shotgun (WGS) entry which is preliminary data.</text>
</comment>
<dbReference type="GO" id="GO:0005886">
    <property type="term" value="C:plasma membrane"/>
    <property type="evidence" value="ECO:0007669"/>
    <property type="project" value="UniProtKB-SubCell"/>
</dbReference>
<dbReference type="InterPro" id="IPR037185">
    <property type="entry name" value="EmrE-like"/>
</dbReference>
<evidence type="ECO:0000256" key="2">
    <source>
        <dbReference type="SAM" id="Phobius"/>
    </source>
</evidence>
<dbReference type="GO" id="GO:0022857">
    <property type="term" value="F:transmembrane transporter activity"/>
    <property type="evidence" value="ECO:0007669"/>
    <property type="project" value="InterPro"/>
</dbReference>
<organism evidence="3 4">
    <name type="scientific">Candidatus Neomicrothrix subdominans</name>
    <dbReference type="NCBI Taxonomy" id="2954438"/>
    <lineage>
        <taxon>Bacteria</taxon>
        <taxon>Bacillati</taxon>
        <taxon>Actinomycetota</taxon>
        <taxon>Acidimicrobiia</taxon>
        <taxon>Acidimicrobiales</taxon>
        <taxon>Microthrixaceae</taxon>
        <taxon>Candidatus Neomicrothrix</taxon>
    </lineage>
</organism>
<gene>
    <name evidence="3" type="ORF">IPN02_17835</name>
</gene>
<dbReference type="Gene3D" id="1.10.3730.20">
    <property type="match status" value="1"/>
</dbReference>
<dbReference type="SUPFAM" id="SSF103481">
    <property type="entry name" value="Multidrug resistance efflux transporter EmrE"/>
    <property type="match status" value="1"/>
</dbReference>
<keyword evidence="2" id="KW-1133">Transmembrane helix</keyword>
<proteinExistence type="inferred from homology"/>
<evidence type="ECO:0000313" key="3">
    <source>
        <dbReference type="EMBL" id="MBK9298646.1"/>
    </source>
</evidence>
<keyword evidence="2" id="KW-0472">Membrane</keyword>
<dbReference type="AlphaFoldDB" id="A0A936TEF2"/>
<evidence type="ECO:0000313" key="4">
    <source>
        <dbReference type="Proteomes" id="UP000727993"/>
    </source>
</evidence>
<dbReference type="EMBL" id="JADJZA010000010">
    <property type="protein sequence ID" value="MBK9298646.1"/>
    <property type="molecule type" value="Genomic_DNA"/>
</dbReference>
<feature type="transmembrane region" description="Helical" evidence="2">
    <location>
        <begin position="51"/>
        <end position="70"/>
    </location>
</feature>
<reference evidence="3 4" key="1">
    <citation type="submission" date="2020-10" db="EMBL/GenBank/DDBJ databases">
        <title>Connecting structure to function with the recovery of over 1000 high-quality activated sludge metagenome-assembled genomes encoding full-length rRNA genes using long-read sequencing.</title>
        <authorList>
            <person name="Singleton C.M."/>
            <person name="Petriglieri F."/>
            <person name="Kristensen J.M."/>
            <person name="Kirkegaard R.H."/>
            <person name="Michaelsen T.Y."/>
            <person name="Andersen M.H."/>
            <person name="Karst S.M."/>
            <person name="Dueholm M.S."/>
            <person name="Nielsen P.H."/>
            <person name="Albertsen M."/>
        </authorList>
    </citation>
    <scope>NUCLEOTIDE SEQUENCE [LARGE SCALE GENOMIC DNA]</scope>
    <source>
        <strain evidence="3">Lyne_18-Q3-R50-59_MAXAC.006</strain>
    </source>
</reference>
<dbReference type="InterPro" id="IPR045324">
    <property type="entry name" value="Small_multidrug_res"/>
</dbReference>
<sequence>MFETGLAVPGDGGEGAGGGGEPGAYAVWGAIGAIGTVIAGIVLFNEPVTFWRMFFLSTLVVSVVGLQVVSGES</sequence>
<accession>A0A936TEF2</accession>
<evidence type="ECO:0000256" key="1">
    <source>
        <dbReference type="RuleBase" id="RU003942"/>
    </source>
</evidence>
<keyword evidence="1 2" id="KW-0812">Transmembrane</keyword>
<feature type="transmembrane region" description="Helical" evidence="2">
    <location>
        <begin position="25"/>
        <end position="44"/>
    </location>
</feature>
<dbReference type="Pfam" id="PF00893">
    <property type="entry name" value="Multi_Drug_Res"/>
    <property type="match status" value="1"/>
</dbReference>
<dbReference type="Proteomes" id="UP000727993">
    <property type="component" value="Unassembled WGS sequence"/>
</dbReference>
<comment type="similarity">
    <text evidence="1">Belongs to the drug/metabolite transporter (DMT) superfamily. Small multidrug resistance (SMR) (TC 2.A.7.1) family.</text>
</comment>
<name>A0A936TEF2_9ACTN</name>